<dbReference type="Pfam" id="PF03159">
    <property type="entry name" value="XRN_N"/>
    <property type="match status" value="1"/>
</dbReference>
<keyword evidence="9" id="KW-0805">Transcription regulation</keyword>
<dbReference type="Gene3D" id="3.40.50.12390">
    <property type="match status" value="2"/>
</dbReference>
<evidence type="ECO:0000256" key="6">
    <source>
        <dbReference type="ARBA" id="ARBA00022722"/>
    </source>
</evidence>
<evidence type="ECO:0000259" key="18">
    <source>
        <dbReference type="PROSITE" id="PS50158"/>
    </source>
</evidence>
<feature type="compositionally biased region" description="Low complexity" evidence="17">
    <location>
        <begin position="1198"/>
        <end position="1214"/>
    </location>
</feature>
<dbReference type="GO" id="GO:0004534">
    <property type="term" value="F:5'-3' RNA exonuclease activity"/>
    <property type="evidence" value="ECO:0007669"/>
    <property type="project" value="UniProtKB-UniRule"/>
</dbReference>
<keyword evidence="11" id="KW-0804">Transcription</keyword>
<keyword evidence="16" id="KW-0863">Zinc-finger</keyword>
<dbReference type="FunFam" id="3.40.50.12390:FF:000005">
    <property type="entry name" value="5'-3' exoribonuclease 2"/>
    <property type="match status" value="1"/>
</dbReference>
<dbReference type="GO" id="GO:0006364">
    <property type="term" value="P:rRNA processing"/>
    <property type="evidence" value="ECO:0007669"/>
    <property type="project" value="UniProtKB-KW"/>
</dbReference>
<dbReference type="GO" id="GO:0006353">
    <property type="term" value="P:DNA-templated transcription termination"/>
    <property type="evidence" value="ECO:0007669"/>
    <property type="project" value="UniProtKB-KW"/>
</dbReference>
<feature type="region of interest" description="Disordered" evidence="17">
    <location>
        <begin position="1166"/>
        <end position="1232"/>
    </location>
</feature>
<dbReference type="GO" id="GO:0003723">
    <property type="term" value="F:RNA binding"/>
    <property type="evidence" value="ECO:0007669"/>
    <property type="project" value="TreeGrafter"/>
</dbReference>
<feature type="compositionally biased region" description="Basic and acidic residues" evidence="17">
    <location>
        <begin position="1014"/>
        <end position="1029"/>
    </location>
</feature>
<dbReference type="CDD" id="cd18673">
    <property type="entry name" value="PIN_XRN1-2-like"/>
    <property type="match status" value="1"/>
</dbReference>
<dbReference type="InterPro" id="IPR001878">
    <property type="entry name" value="Znf_CCHC"/>
</dbReference>
<dbReference type="InterPro" id="IPR004859">
    <property type="entry name" value="Xrn1_N"/>
</dbReference>
<dbReference type="InterPro" id="IPR027073">
    <property type="entry name" value="5_3_exoribonuclease"/>
</dbReference>
<dbReference type="PROSITE" id="PS50158">
    <property type="entry name" value="ZF_CCHC"/>
    <property type="match status" value="1"/>
</dbReference>
<feature type="compositionally biased region" description="Low complexity" evidence="17">
    <location>
        <begin position="648"/>
        <end position="657"/>
    </location>
</feature>
<keyword evidence="20" id="KW-1185">Reference proteome</keyword>
<feature type="domain" description="CCHC-type" evidence="18">
    <location>
        <begin position="328"/>
        <end position="341"/>
    </location>
</feature>
<keyword evidence="5 15" id="KW-0507">mRNA processing</keyword>
<evidence type="ECO:0000256" key="10">
    <source>
        <dbReference type="ARBA" id="ARBA00023054"/>
    </source>
</evidence>
<evidence type="ECO:0000256" key="5">
    <source>
        <dbReference type="ARBA" id="ARBA00022664"/>
    </source>
</evidence>
<dbReference type="AlphaFoldDB" id="A0AA38N3D2"/>
<dbReference type="GO" id="GO:0005634">
    <property type="term" value="C:nucleus"/>
    <property type="evidence" value="ECO:0007669"/>
    <property type="project" value="UniProtKB-SubCell"/>
</dbReference>
<evidence type="ECO:0000256" key="3">
    <source>
        <dbReference type="ARBA" id="ARBA00022472"/>
    </source>
</evidence>
<evidence type="ECO:0000256" key="15">
    <source>
        <dbReference type="PIRNR" id="PIRNR037239"/>
    </source>
</evidence>
<dbReference type="GO" id="GO:0008270">
    <property type="term" value="F:zinc ion binding"/>
    <property type="evidence" value="ECO:0007669"/>
    <property type="project" value="UniProtKB-KW"/>
</dbReference>
<evidence type="ECO:0000256" key="11">
    <source>
        <dbReference type="ARBA" id="ARBA00023163"/>
    </source>
</evidence>
<keyword evidence="4" id="KW-0698">rRNA processing</keyword>
<evidence type="ECO:0000313" key="19">
    <source>
        <dbReference type="EMBL" id="KAJ3734388.1"/>
    </source>
</evidence>
<keyword evidence="7 15" id="KW-0378">Hydrolase</keyword>
<keyword evidence="8 15" id="KW-0269">Exonuclease</keyword>
<evidence type="ECO:0000256" key="2">
    <source>
        <dbReference type="ARBA" id="ARBA00006994"/>
    </source>
</evidence>
<comment type="caution">
    <text evidence="19">The sequence shown here is derived from an EMBL/GenBank/DDBJ whole genome shotgun (WGS) entry which is preliminary data.</text>
</comment>
<dbReference type="Gene3D" id="1.25.40.1050">
    <property type="match status" value="1"/>
</dbReference>
<comment type="similarity">
    <text evidence="2 15">Belongs to the 5'-3' exonuclease family. XRN2/RAT1 subfamily.</text>
</comment>
<feature type="region of interest" description="Disordered" evidence="17">
    <location>
        <begin position="467"/>
        <end position="488"/>
    </location>
</feature>
<sequence>MHFRKQEDGVTLDLHVPSFPAGNFRVSVTLSLLLLTTLALTCQGVPALFRWLSKKYPKIIYPVQEEEDVQVPDENDDIIVIPPRMADPNPNGAEFDNLYLDMNGIVHPCTHPEGKPAPETEEEMMVEIFNYTERIVNMVRPRKLLFMAIGKCSNMPTGSWLSSVIDGVAPRAKMNQQRSRRFRAAQEAKEKEEQRKESVLLWEAMGKELSEEEKNKVPWDSNAITPGTPFMELLAASLRYWVVSKLNSDDGWKGIQVIISDASVPGEGEHKIMDWIRRQRANPGHDPNTRHVIYGLDADLIMLALATHEPHFRVLREDVFGESNSTACRKCGQEGHFAAQCTAELAQIQKKPSSDKKPFIFLDVSILREYLEVELNVTQAHFPFDFERSIDDWVLLIFFVGNDFLPHLPSLEIREGAIDTLLRIWKQELPRMGGYLTNHGRLELPRVQIILEGLAKREDDIFRRRREGEERQEANAKRRKLEEENSKNGFTAGYSTSLALTASTSSLTNNTTVAHPSLPPRPDFAARADSIGLGAKPSAESIQNVPAATQALAGSNHDVVANRRAIRMANMSAAEVLKAELAGLIPVKQSGSKVDSKPVILPSDSEPMVISNSPTTPSVDITMTVEHEDDVPGFGTQSIPDESITNTSSIPIDSDMPISEKNDGNSENGTTVDADDAEAESTLAGTKRKHDDLNTDEIGETVVVEDDDEPPQMVPTLLLQRSRSIPTEPSLKKIQLWEPGYRDRYYRQKFGVEPNDKEFKKKITKHYLEGMAWVLCYYYQGTPSWQWYYPYHFAPFAADFEDVDKMDIQFELGQPFKPYEQLMGVFPAARGRLSIIDFYPSTFEIDMNGKRMAWQGVALLPFIDPLRLLEAMKEPYTKLTEDEIRRNTWGNNSIFTSDTHPLHPFYEQLYGKRRPKEPLQIDPNLSKGISGSVLPNPECLPGSTYLTPLVEQKLPDIKNDRSLSVFYFFPKQITPHHSVLLPGITRPPRILSANDLEHARNGGRGRGRGGGYDRGGRDRGGNDRNDPFHSRPSNYGNGRGNHRDSYQGQSNAYRGDNGSYSNRARGRPPSNSYGNGYGGQGSPASNNSYGGYGGYGGGPTGGYSSGPTGGYGNAPSGGYGGGGGSGGYGGYSGSAGNYGGGGAHGTRDYEGYGGYGNGGGAGEARAGGYRNSGGYGNQGGGFSGGSRGRGGYGDDNRYGGNSSGGNTNYSNGGYAARGGPYNAPSRGRGRGW</sequence>
<keyword evidence="16" id="KW-0479">Metal-binding</keyword>
<accession>A0AA38N3D2</accession>
<keyword evidence="16" id="KW-0862">Zinc</keyword>
<protein>
    <recommendedName>
        <fullName evidence="15">5'-3' exoribonuclease</fullName>
        <ecNumber evidence="15">3.1.13.-</ecNumber>
    </recommendedName>
</protein>
<feature type="compositionally biased region" description="Polar residues" evidence="17">
    <location>
        <begin position="1046"/>
        <end position="1062"/>
    </location>
</feature>
<evidence type="ECO:0000313" key="20">
    <source>
        <dbReference type="Proteomes" id="UP001176059"/>
    </source>
</evidence>
<dbReference type="InterPro" id="IPR041412">
    <property type="entry name" value="Xrn1_helical"/>
</dbReference>
<name>A0AA38N3D2_9AGAR</name>
<evidence type="ECO:0000256" key="17">
    <source>
        <dbReference type="SAM" id="MobiDB-lite"/>
    </source>
</evidence>
<dbReference type="InterPro" id="IPR017151">
    <property type="entry name" value="Xrn2/3/4"/>
</dbReference>
<dbReference type="SMART" id="SM00343">
    <property type="entry name" value="ZnF_C2HC"/>
    <property type="match status" value="1"/>
</dbReference>
<dbReference type="Pfam" id="PF17846">
    <property type="entry name" value="XRN_M"/>
    <property type="match status" value="2"/>
</dbReference>
<dbReference type="PANTHER" id="PTHR12341:SF41">
    <property type="entry name" value="5'-3' EXORIBONUCLEASE 2"/>
    <property type="match status" value="1"/>
</dbReference>
<reference evidence="19" key="2">
    <citation type="journal article" date="2023" name="Proc. Natl. Acad. Sci. U.S.A.">
        <title>A global phylogenomic analysis of the shiitake genus Lentinula.</title>
        <authorList>
            <person name="Sierra-Patev S."/>
            <person name="Min B."/>
            <person name="Naranjo-Ortiz M."/>
            <person name="Looney B."/>
            <person name="Konkel Z."/>
            <person name="Slot J.C."/>
            <person name="Sakamoto Y."/>
            <person name="Steenwyk J.L."/>
            <person name="Rokas A."/>
            <person name="Carro J."/>
            <person name="Camarero S."/>
            <person name="Ferreira P."/>
            <person name="Molpeceres G."/>
            <person name="Ruiz-Duenas F.J."/>
            <person name="Serrano A."/>
            <person name="Henrissat B."/>
            <person name="Drula E."/>
            <person name="Hughes K.W."/>
            <person name="Mata J.L."/>
            <person name="Ishikawa N.K."/>
            <person name="Vargas-Isla R."/>
            <person name="Ushijima S."/>
            <person name="Smith C.A."/>
            <person name="Donoghue J."/>
            <person name="Ahrendt S."/>
            <person name="Andreopoulos W."/>
            <person name="He G."/>
            <person name="LaButti K."/>
            <person name="Lipzen A."/>
            <person name="Ng V."/>
            <person name="Riley R."/>
            <person name="Sandor L."/>
            <person name="Barry K."/>
            <person name="Martinez A.T."/>
            <person name="Xiao Y."/>
            <person name="Gibbons J.G."/>
            <person name="Terashima K."/>
            <person name="Grigoriev I.V."/>
            <person name="Hibbett D."/>
        </authorList>
    </citation>
    <scope>NUCLEOTIDE SEQUENCE</scope>
    <source>
        <strain evidence="19">ET3784</strain>
    </source>
</reference>
<feature type="region of interest" description="Disordered" evidence="17">
    <location>
        <begin position="995"/>
        <end position="1080"/>
    </location>
</feature>
<dbReference type="Proteomes" id="UP001176059">
    <property type="component" value="Unassembled WGS sequence"/>
</dbReference>
<evidence type="ECO:0000256" key="8">
    <source>
        <dbReference type="ARBA" id="ARBA00022839"/>
    </source>
</evidence>
<evidence type="ECO:0000256" key="12">
    <source>
        <dbReference type="ARBA" id="ARBA00023242"/>
    </source>
</evidence>
<comment type="function">
    <text evidence="13">Possesses 5'-&gt;3' exoribonuclease activity. Required for the processing of nuclear mRNA and rRNA precursors. May promote the termination of transcription by RNA polymerase II. Essential for vegetative cell growth and chromosome segregation.</text>
</comment>
<organism evidence="19 20">
    <name type="scientific">Lentinula guzmanii</name>
    <dbReference type="NCBI Taxonomy" id="2804957"/>
    <lineage>
        <taxon>Eukaryota</taxon>
        <taxon>Fungi</taxon>
        <taxon>Dikarya</taxon>
        <taxon>Basidiomycota</taxon>
        <taxon>Agaricomycotina</taxon>
        <taxon>Agaricomycetes</taxon>
        <taxon>Agaricomycetidae</taxon>
        <taxon>Agaricales</taxon>
        <taxon>Marasmiineae</taxon>
        <taxon>Omphalotaceae</taxon>
        <taxon>Lentinula</taxon>
    </lineage>
</organism>
<feature type="compositionally biased region" description="Polar residues" evidence="17">
    <location>
        <begin position="635"/>
        <end position="647"/>
    </location>
</feature>
<feature type="region of interest" description="Disordered" evidence="17">
    <location>
        <begin position="593"/>
        <end position="619"/>
    </location>
</feature>
<evidence type="ECO:0000256" key="1">
    <source>
        <dbReference type="ARBA" id="ARBA00004123"/>
    </source>
</evidence>
<dbReference type="PIRSF" id="PIRSF037239">
    <property type="entry name" value="Exonuclease_Xrn2"/>
    <property type="match status" value="1"/>
</dbReference>
<dbReference type="EC" id="3.1.13.-" evidence="15"/>
<evidence type="ECO:0000256" key="4">
    <source>
        <dbReference type="ARBA" id="ARBA00022552"/>
    </source>
</evidence>
<keyword evidence="3" id="KW-0806">Transcription termination</keyword>
<comment type="subunit">
    <text evidence="14">Interacts with RAI1; the interaction is direct, stabilizes RAT1 protein structure and may stimulate its exoribonuclease activity. The interaction also stimulates RAI1 pyrophosphohydrolase activity, probably by recruiting it to mRNA substrates.</text>
</comment>
<comment type="subcellular location">
    <subcellularLocation>
        <location evidence="1">Nucleus</location>
    </subcellularLocation>
</comment>
<dbReference type="Pfam" id="PF00098">
    <property type="entry name" value="zf-CCHC"/>
    <property type="match status" value="1"/>
</dbReference>
<dbReference type="PANTHER" id="PTHR12341">
    <property type="entry name" value="5'-&gt;3' EXORIBONUCLEASE"/>
    <property type="match status" value="1"/>
</dbReference>
<keyword evidence="6 15" id="KW-0540">Nuclease</keyword>
<comment type="function">
    <text evidence="15">Possesses 5'-&gt;3' exoribonuclease activity. May promote termination of transcription by RNA polymerase II.</text>
</comment>
<feature type="compositionally biased region" description="Basic and acidic residues" evidence="17">
    <location>
        <begin position="467"/>
        <end position="486"/>
    </location>
</feature>
<feature type="compositionally biased region" description="Polar residues" evidence="17">
    <location>
        <begin position="610"/>
        <end position="619"/>
    </location>
</feature>
<evidence type="ECO:0000256" key="16">
    <source>
        <dbReference type="PROSITE-ProRule" id="PRU00047"/>
    </source>
</evidence>
<evidence type="ECO:0000256" key="9">
    <source>
        <dbReference type="ARBA" id="ARBA00023015"/>
    </source>
</evidence>
<keyword evidence="10" id="KW-0175">Coiled coil</keyword>
<keyword evidence="12" id="KW-0539">Nucleus</keyword>
<dbReference type="GO" id="GO:0006397">
    <property type="term" value="P:mRNA processing"/>
    <property type="evidence" value="ECO:0007669"/>
    <property type="project" value="UniProtKB-UniRule"/>
</dbReference>
<proteinExistence type="inferred from homology"/>
<evidence type="ECO:0000256" key="14">
    <source>
        <dbReference type="ARBA" id="ARBA00046943"/>
    </source>
</evidence>
<reference evidence="19" key="1">
    <citation type="submission" date="2022-08" db="EMBL/GenBank/DDBJ databases">
        <authorList>
            <consortium name="DOE Joint Genome Institute"/>
            <person name="Min B."/>
            <person name="Sierra-Patev S."/>
            <person name="Naranjo-Ortiz M."/>
            <person name="Looney B."/>
            <person name="Konkel Z."/>
            <person name="Slot J.C."/>
            <person name="Sakamoto Y."/>
            <person name="Steenwyk J.L."/>
            <person name="Rokas A."/>
            <person name="Carro J."/>
            <person name="Camarero S."/>
            <person name="Ferreira P."/>
            <person name="Molpeceres G."/>
            <person name="Ruiz-duenas F.J."/>
            <person name="Serrano A."/>
            <person name="Henrissat B."/>
            <person name="Drula E."/>
            <person name="Hughes K.W."/>
            <person name="Mata J.L."/>
            <person name="Ishikawa N.K."/>
            <person name="Vargas-Isla R."/>
            <person name="Ushijima S."/>
            <person name="Smith C.A."/>
            <person name="Ahrendt S."/>
            <person name="Andreopoulos W."/>
            <person name="He G."/>
            <person name="LaButti K."/>
            <person name="Lipzen A."/>
            <person name="Ng V."/>
            <person name="Riley R."/>
            <person name="Sandor L."/>
            <person name="Barry K."/>
            <person name="Martinez A.T."/>
            <person name="Xiao Y."/>
            <person name="Gibbons J.G."/>
            <person name="Terashima K."/>
            <person name="Hibbett D.S."/>
            <person name="Grigoriev I.V."/>
        </authorList>
    </citation>
    <scope>NUCLEOTIDE SEQUENCE</scope>
    <source>
        <strain evidence="19">ET3784</strain>
    </source>
</reference>
<dbReference type="GO" id="GO:0000956">
    <property type="term" value="P:nuclear-transcribed mRNA catabolic process"/>
    <property type="evidence" value="ECO:0007669"/>
    <property type="project" value="TreeGrafter"/>
</dbReference>
<gene>
    <name evidence="19" type="ORF">DFJ43DRAFT_1169508</name>
</gene>
<feature type="compositionally biased region" description="Gly residues" evidence="17">
    <location>
        <begin position="1170"/>
        <end position="1191"/>
    </location>
</feature>
<evidence type="ECO:0000256" key="13">
    <source>
        <dbReference type="ARBA" id="ARBA00046137"/>
    </source>
</evidence>
<evidence type="ECO:0000256" key="7">
    <source>
        <dbReference type="ARBA" id="ARBA00022801"/>
    </source>
</evidence>
<dbReference type="EMBL" id="JANVFO010000013">
    <property type="protein sequence ID" value="KAJ3734388.1"/>
    <property type="molecule type" value="Genomic_DNA"/>
</dbReference>
<feature type="region of interest" description="Disordered" evidence="17">
    <location>
        <begin position="633"/>
        <end position="689"/>
    </location>
</feature>